<dbReference type="Pfam" id="PF13527">
    <property type="entry name" value="Acetyltransf_9"/>
    <property type="match status" value="1"/>
</dbReference>
<dbReference type="Gene3D" id="3.40.630.30">
    <property type="match status" value="1"/>
</dbReference>
<dbReference type="EMBL" id="CP109535">
    <property type="protein sequence ID" value="WTY99287.1"/>
    <property type="molecule type" value="Genomic_DNA"/>
</dbReference>
<gene>
    <name evidence="2" type="ORF">OG626_32480</name>
</gene>
<dbReference type="InterPro" id="IPR000182">
    <property type="entry name" value="GNAT_dom"/>
</dbReference>
<dbReference type="SUPFAM" id="SSF55729">
    <property type="entry name" value="Acyl-CoA N-acyltransferases (Nat)"/>
    <property type="match status" value="1"/>
</dbReference>
<dbReference type="CDD" id="cd04301">
    <property type="entry name" value="NAT_SF"/>
    <property type="match status" value="1"/>
</dbReference>
<dbReference type="GO" id="GO:0016747">
    <property type="term" value="F:acyltransferase activity, transferring groups other than amino-acyl groups"/>
    <property type="evidence" value="ECO:0007669"/>
    <property type="project" value="InterPro"/>
</dbReference>
<proteinExistence type="predicted"/>
<organism evidence="2">
    <name type="scientific">Streptomyces sp. NBC_01401</name>
    <dbReference type="NCBI Taxonomy" id="2903854"/>
    <lineage>
        <taxon>Bacteria</taxon>
        <taxon>Bacillati</taxon>
        <taxon>Actinomycetota</taxon>
        <taxon>Actinomycetes</taxon>
        <taxon>Kitasatosporales</taxon>
        <taxon>Streptomycetaceae</taxon>
        <taxon>Streptomyces</taxon>
    </lineage>
</organism>
<reference evidence="2" key="1">
    <citation type="submission" date="2022-10" db="EMBL/GenBank/DDBJ databases">
        <title>The complete genomes of actinobacterial strains from the NBC collection.</title>
        <authorList>
            <person name="Joergensen T.S."/>
            <person name="Alvarez Arevalo M."/>
            <person name="Sterndorff E.B."/>
            <person name="Faurdal D."/>
            <person name="Vuksanovic O."/>
            <person name="Mourched A.-S."/>
            <person name="Charusanti P."/>
            <person name="Shaw S."/>
            <person name="Blin K."/>
            <person name="Weber T."/>
        </authorList>
    </citation>
    <scope>NUCLEOTIDE SEQUENCE</scope>
    <source>
        <strain evidence="2">NBC_01401</strain>
    </source>
</reference>
<dbReference type="InterPro" id="IPR016181">
    <property type="entry name" value="Acyl_CoA_acyltransferase"/>
</dbReference>
<evidence type="ECO:0000259" key="1">
    <source>
        <dbReference type="PROSITE" id="PS51186"/>
    </source>
</evidence>
<accession>A0AAU3H268</accession>
<protein>
    <submittedName>
        <fullName evidence="2">N-acetyltransferase</fullName>
    </submittedName>
</protein>
<feature type="domain" description="N-acetyltransferase" evidence="1">
    <location>
        <begin position="1"/>
        <end position="152"/>
    </location>
</feature>
<evidence type="ECO:0000313" key="2">
    <source>
        <dbReference type="EMBL" id="WTY99287.1"/>
    </source>
</evidence>
<dbReference type="PROSITE" id="PS51186">
    <property type="entry name" value="GNAT"/>
    <property type="match status" value="1"/>
</dbReference>
<sequence>MLIRRETPSDVPAVRAVTAAAFSKPGTPLPVEVTLLDELRTCDAWLPELSLVALGDKDEVVGHVVCTRGHVGTAPAVGLGPLSVHPDHQHRGVGLALVHTALGAADALGEPFVALLGSPAYYGRYGFRTSTEYGITAPDPSWGEYFQVRTLTAHDPALRGVFTYAEPFARV</sequence>
<dbReference type="AlphaFoldDB" id="A0AAU3H268"/>
<name>A0AAU3H268_9ACTN</name>